<evidence type="ECO:0000313" key="3">
    <source>
        <dbReference type="Proteomes" id="UP001161017"/>
    </source>
</evidence>
<reference evidence="2" key="1">
    <citation type="journal article" date="2023" name="Genome Biol. Evol.">
        <title>First Whole Genome Sequence and Flow Cytometry Genome Size Data for the Lichen-Forming Fungus Ramalina farinacea (Ascomycota).</title>
        <authorList>
            <person name="Llewellyn T."/>
            <person name="Mian S."/>
            <person name="Hill R."/>
            <person name="Leitch I.J."/>
            <person name="Gaya E."/>
        </authorList>
    </citation>
    <scope>NUCLEOTIDE SEQUENCE</scope>
    <source>
        <strain evidence="2">LIQ254RAFAR</strain>
    </source>
</reference>
<feature type="compositionally biased region" description="Basic residues" evidence="1">
    <location>
        <begin position="179"/>
        <end position="192"/>
    </location>
</feature>
<organism evidence="2 3">
    <name type="scientific">Ramalina farinacea</name>
    <dbReference type="NCBI Taxonomy" id="258253"/>
    <lineage>
        <taxon>Eukaryota</taxon>
        <taxon>Fungi</taxon>
        <taxon>Dikarya</taxon>
        <taxon>Ascomycota</taxon>
        <taxon>Pezizomycotina</taxon>
        <taxon>Lecanoromycetes</taxon>
        <taxon>OSLEUM clade</taxon>
        <taxon>Lecanoromycetidae</taxon>
        <taxon>Lecanorales</taxon>
        <taxon>Lecanorineae</taxon>
        <taxon>Ramalinaceae</taxon>
        <taxon>Ramalina</taxon>
    </lineage>
</organism>
<feature type="compositionally biased region" description="Basic and acidic residues" evidence="1">
    <location>
        <begin position="112"/>
        <end position="132"/>
    </location>
</feature>
<feature type="compositionally biased region" description="Basic and acidic residues" evidence="1">
    <location>
        <begin position="36"/>
        <end position="46"/>
    </location>
</feature>
<sequence length="192" mass="20949">MAAVMQQGGGHAPHALGQAAAGGGGGGEKPNSQPDGHGKGDDDPNNRRCPCGQHFGPHRAWPHRGKCTKQCANRMCGRDPLHMAKDCPNAGQADPVRKDYREGLRAAYQRRHEWLTERNAQRGRDGRGRGREGQQTLPDRTVPSDPDQDPVRQYHASTLREAYALRREQQAERAAQRGRGGRGGRGRGRGGK</sequence>
<evidence type="ECO:0000313" key="2">
    <source>
        <dbReference type="EMBL" id="MDI1493253.1"/>
    </source>
</evidence>
<comment type="caution">
    <text evidence="2">The sequence shown here is derived from an EMBL/GenBank/DDBJ whole genome shotgun (WGS) entry which is preliminary data.</text>
</comment>
<feature type="region of interest" description="Disordered" evidence="1">
    <location>
        <begin position="112"/>
        <end position="192"/>
    </location>
</feature>
<evidence type="ECO:0000256" key="1">
    <source>
        <dbReference type="SAM" id="MobiDB-lite"/>
    </source>
</evidence>
<feature type="compositionally biased region" description="Basic residues" evidence="1">
    <location>
        <begin position="56"/>
        <end position="67"/>
    </location>
</feature>
<dbReference type="EMBL" id="JAPUFD010000025">
    <property type="protein sequence ID" value="MDI1493253.1"/>
    <property type="molecule type" value="Genomic_DNA"/>
</dbReference>
<name>A0AA43QYJ6_9LECA</name>
<feature type="region of interest" description="Disordered" evidence="1">
    <location>
        <begin position="1"/>
        <end position="98"/>
    </location>
</feature>
<accession>A0AA43QYJ6</accession>
<gene>
    <name evidence="2" type="ORF">OHK93_005041</name>
</gene>
<protein>
    <submittedName>
        <fullName evidence="2">Uncharacterized protein</fullName>
    </submittedName>
</protein>
<feature type="compositionally biased region" description="Basic and acidic residues" evidence="1">
    <location>
        <begin position="163"/>
        <end position="175"/>
    </location>
</feature>
<feature type="compositionally biased region" description="Basic and acidic residues" evidence="1">
    <location>
        <begin position="76"/>
        <end position="85"/>
    </location>
</feature>
<dbReference type="AlphaFoldDB" id="A0AA43QYJ6"/>
<dbReference type="Proteomes" id="UP001161017">
    <property type="component" value="Unassembled WGS sequence"/>
</dbReference>
<proteinExistence type="predicted"/>
<keyword evidence="3" id="KW-1185">Reference proteome</keyword>